<keyword evidence="6" id="KW-1133">Transmembrane helix</keyword>
<feature type="compositionally biased region" description="Low complexity" evidence="15">
    <location>
        <begin position="83"/>
        <end position="93"/>
    </location>
</feature>
<evidence type="ECO:0000256" key="13">
    <source>
        <dbReference type="ARBA" id="ARBA00064754"/>
    </source>
</evidence>
<evidence type="ECO:0000259" key="16">
    <source>
        <dbReference type="Pfam" id="PF04695"/>
    </source>
</evidence>
<keyword evidence="19" id="KW-1185">Reference proteome</keyword>
<feature type="region of interest" description="Disordered" evidence="15">
    <location>
        <begin position="75"/>
        <end position="118"/>
    </location>
</feature>
<comment type="subunit">
    <text evidence="13">Interacts with PEX13; forming the PEX13-PEX14 docking complex. Interacts with PEX5 (via WxxxF/Y motifs).</text>
</comment>
<evidence type="ECO:0000256" key="10">
    <source>
        <dbReference type="ARBA" id="ARBA00029502"/>
    </source>
</evidence>
<keyword evidence="7" id="KW-0811">Translocation</keyword>
<feature type="compositionally biased region" description="Low complexity" evidence="15">
    <location>
        <begin position="352"/>
        <end position="362"/>
    </location>
</feature>
<sequence>MHPSISDQVAKVDAVKETSPTSVFMNSEPIREDQVENAVKFLSHPKVRGSPVIYRRSFLEKKGLTKEEIDEAFRRVPDPSPPVATTQPAVTTSDGQIKASTNVQQQPPAQIMQSTSGIPASGVPNKGRFAQFRWSHVLFALGFLTASGAGTAVLFKNAIIPRLKSWIRKVVLEEEMLKKINEKPSTEEEAAAAAKAAAVAAADVARASQEMLIATNEEKRSLEELISTLNVQVSEMKSMSNSIKKLEEGQRINRRIVVDEQDHQRVSVTSSRLPYTNGKANFDSHSVRSLSPPAYMEPSVGVQSKSYVEIMDMIQNGDNPFSVRDMNDVPSNPNQPVLNPRSDPRPQRWEFSRSQNSSTTSSYQHPDKQLNGDDSVPWWQQKNARVTEIESDDEKRFGLSKRSDAEQPVQRSWVPPQPPPVAMAEAAAAIRQPKKRTYQKEELTDDVLMARGRDATDELQRITKISESGGFVDADGEYSQFSSTEIQKEDNGSYLQDPKD</sequence>
<feature type="compositionally biased region" description="Basic and acidic residues" evidence="15">
    <location>
        <begin position="486"/>
        <end position="500"/>
    </location>
</feature>
<dbReference type="OrthoDB" id="441517at2759"/>
<dbReference type="GO" id="GO:1990429">
    <property type="term" value="C:peroxisomal importomer complex"/>
    <property type="evidence" value="ECO:0007669"/>
    <property type="project" value="TreeGrafter"/>
</dbReference>
<protein>
    <recommendedName>
        <fullName evidence="10 14">Peroxisomal membrane protein PEX14</fullName>
    </recommendedName>
    <alternativeName>
        <fullName evidence="11 14">Peroxin-14</fullName>
    </alternativeName>
</protein>
<feature type="region of interest" description="Disordered" evidence="15">
    <location>
        <begin position="318"/>
        <end position="420"/>
    </location>
</feature>
<reference evidence="18 19" key="1">
    <citation type="journal article" date="2015" name="Proc. Natl. Acad. Sci. U.S.A.">
        <title>The resurrection genome of Boea hygrometrica: A blueprint for survival of dehydration.</title>
        <authorList>
            <person name="Xiao L."/>
            <person name="Yang G."/>
            <person name="Zhang L."/>
            <person name="Yang X."/>
            <person name="Zhao S."/>
            <person name="Ji Z."/>
            <person name="Zhou Q."/>
            <person name="Hu M."/>
            <person name="Wang Y."/>
            <person name="Chen M."/>
            <person name="Xu Y."/>
            <person name="Jin H."/>
            <person name="Xiao X."/>
            <person name="Hu G."/>
            <person name="Bao F."/>
            <person name="Hu Y."/>
            <person name="Wan P."/>
            <person name="Li L."/>
            <person name="Deng X."/>
            <person name="Kuang T."/>
            <person name="Xiang C."/>
            <person name="Zhu J.K."/>
            <person name="Oliver M.J."/>
            <person name="He Y."/>
        </authorList>
    </citation>
    <scope>NUCLEOTIDE SEQUENCE [LARGE SCALE GENOMIC DNA]</scope>
    <source>
        <strain evidence="19">cv. XS01</strain>
    </source>
</reference>
<dbReference type="InterPro" id="IPR006785">
    <property type="entry name" value="Pex14_N"/>
</dbReference>
<dbReference type="InterPro" id="IPR036388">
    <property type="entry name" value="WH-like_DNA-bd_sf"/>
</dbReference>
<proteinExistence type="inferred from homology"/>
<dbReference type="InterPro" id="IPR025655">
    <property type="entry name" value="PEX14"/>
</dbReference>
<keyword evidence="3 14" id="KW-0813">Transport</keyword>
<evidence type="ECO:0000313" key="18">
    <source>
        <dbReference type="EMBL" id="KZV46276.1"/>
    </source>
</evidence>
<dbReference type="PANTHER" id="PTHR23058:SF0">
    <property type="entry name" value="PEROXISOMAL MEMBRANE PROTEIN PEX14"/>
    <property type="match status" value="1"/>
</dbReference>
<evidence type="ECO:0000313" key="19">
    <source>
        <dbReference type="Proteomes" id="UP000250235"/>
    </source>
</evidence>
<feature type="domain" description="Peroxisome membrane anchor protein Pex14p N-terminal" evidence="16">
    <location>
        <begin position="31"/>
        <end position="75"/>
    </location>
</feature>
<feature type="region of interest" description="Disordered" evidence="15">
    <location>
        <begin position="469"/>
        <end position="500"/>
    </location>
</feature>
<accession>A0A2Z7CNB0</accession>
<comment type="similarity">
    <text evidence="2 14">Belongs to the peroxin-14 family.</text>
</comment>
<dbReference type="FunFam" id="1.10.10.10:FF:000217">
    <property type="entry name" value="Peroxisomal membrane protein PEX14"/>
    <property type="match status" value="1"/>
</dbReference>
<dbReference type="Pfam" id="PF04695">
    <property type="entry name" value="Pex14_N"/>
    <property type="match status" value="1"/>
</dbReference>
<keyword evidence="9 14" id="KW-0576">Peroxisome</keyword>
<evidence type="ECO:0000256" key="7">
    <source>
        <dbReference type="ARBA" id="ARBA00023010"/>
    </source>
</evidence>
<evidence type="ECO:0000256" key="11">
    <source>
        <dbReference type="ARBA" id="ARBA00029691"/>
    </source>
</evidence>
<name>A0A2Z7CNB0_9LAMI</name>
<dbReference type="GO" id="GO:0016560">
    <property type="term" value="P:protein import into peroxisome matrix, docking"/>
    <property type="evidence" value="ECO:0007669"/>
    <property type="project" value="UniProtKB-UniRule"/>
</dbReference>
<feature type="compositionally biased region" description="Polar residues" evidence="15">
    <location>
        <begin position="94"/>
        <end position="118"/>
    </location>
</feature>
<dbReference type="GO" id="GO:0005778">
    <property type="term" value="C:peroxisomal membrane"/>
    <property type="evidence" value="ECO:0007669"/>
    <property type="project" value="UniProtKB-SubCell"/>
</dbReference>
<feature type="domain" description="Peroxisomal membrane protein PEX14 central plants" evidence="17">
    <location>
        <begin position="131"/>
        <end position="247"/>
    </location>
</feature>
<keyword evidence="5 14" id="KW-0653">Protein transport</keyword>
<evidence type="ECO:0000256" key="15">
    <source>
        <dbReference type="SAM" id="MobiDB-lite"/>
    </source>
</evidence>
<evidence type="ECO:0000256" key="12">
    <source>
        <dbReference type="ARBA" id="ARBA00053920"/>
    </source>
</evidence>
<evidence type="ECO:0000256" key="4">
    <source>
        <dbReference type="ARBA" id="ARBA00022692"/>
    </source>
</evidence>
<dbReference type="Gene3D" id="1.10.10.10">
    <property type="entry name" value="Winged helix-like DNA-binding domain superfamily/Winged helix DNA-binding domain"/>
    <property type="match status" value="1"/>
</dbReference>
<comment type="subcellular location">
    <subcellularLocation>
        <location evidence="1">Peroxisome membrane</location>
        <topology evidence="1">Single-pass membrane protein</topology>
    </subcellularLocation>
</comment>
<dbReference type="EMBL" id="KQ995684">
    <property type="protein sequence ID" value="KZV46276.1"/>
    <property type="molecule type" value="Genomic_DNA"/>
</dbReference>
<keyword evidence="4" id="KW-0812">Transmembrane</keyword>
<dbReference type="AlphaFoldDB" id="A0A2Z7CNB0"/>
<evidence type="ECO:0000256" key="5">
    <source>
        <dbReference type="ARBA" id="ARBA00022927"/>
    </source>
</evidence>
<evidence type="ECO:0000259" key="17">
    <source>
        <dbReference type="Pfam" id="PF23020"/>
    </source>
</evidence>
<dbReference type="PANTHER" id="PTHR23058">
    <property type="entry name" value="PEROXISOMAL MEMBRANE PROTEIN PEX14"/>
    <property type="match status" value="1"/>
</dbReference>
<evidence type="ECO:0000256" key="2">
    <source>
        <dbReference type="ARBA" id="ARBA00005443"/>
    </source>
</evidence>
<evidence type="ECO:0000256" key="3">
    <source>
        <dbReference type="ARBA" id="ARBA00022448"/>
    </source>
</evidence>
<evidence type="ECO:0000256" key="9">
    <source>
        <dbReference type="ARBA" id="ARBA00023140"/>
    </source>
</evidence>
<evidence type="ECO:0000256" key="6">
    <source>
        <dbReference type="ARBA" id="ARBA00022989"/>
    </source>
</evidence>
<dbReference type="InterPro" id="IPR054154">
    <property type="entry name" value="PEX14-like_M_plants"/>
</dbReference>
<comment type="function">
    <text evidence="12 14">Component of the PEX13-PEX14 docking complex, a translocon channel that specifically mediates the import of peroxisomal cargo proteins bound to PEX5 receptor. The PEX13-PEX14 docking complex forms a large import pore which can be opened to a diameter of about 9 nm. Mechanistically, PEX5 receptor along with cargo proteins associates with the PEX14 subunit of the PEX13-PEX14 docking complex in the cytosol, leading to the insertion of the receptor into the organelle membrane with the concomitant translocation of the cargo into the peroxisome matrix.</text>
</comment>
<evidence type="ECO:0000256" key="8">
    <source>
        <dbReference type="ARBA" id="ARBA00023136"/>
    </source>
</evidence>
<evidence type="ECO:0000256" key="1">
    <source>
        <dbReference type="ARBA" id="ARBA00004549"/>
    </source>
</evidence>
<organism evidence="18 19">
    <name type="scientific">Dorcoceras hygrometricum</name>
    <dbReference type="NCBI Taxonomy" id="472368"/>
    <lineage>
        <taxon>Eukaryota</taxon>
        <taxon>Viridiplantae</taxon>
        <taxon>Streptophyta</taxon>
        <taxon>Embryophyta</taxon>
        <taxon>Tracheophyta</taxon>
        <taxon>Spermatophyta</taxon>
        <taxon>Magnoliopsida</taxon>
        <taxon>eudicotyledons</taxon>
        <taxon>Gunneridae</taxon>
        <taxon>Pentapetalae</taxon>
        <taxon>asterids</taxon>
        <taxon>lamiids</taxon>
        <taxon>Lamiales</taxon>
        <taxon>Gesneriaceae</taxon>
        <taxon>Didymocarpoideae</taxon>
        <taxon>Trichosporeae</taxon>
        <taxon>Loxocarpinae</taxon>
        <taxon>Dorcoceras</taxon>
    </lineage>
</organism>
<dbReference type="Proteomes" id="UP000250235">
    <property type="component" value="Unassembled WGS sequence"/>
</dbReference>
<dbReference type="Pfam" id="PF23020">
    <property type="entry name" value="PEX14-like_2nd"/>
    <property type="match status" value="1"/>
</dbReference>
<gene>
    <name evidence="18" type="ORF">F511_10410</name>
</gene>
<keyword evidence="8 14" id="KW-0472">Membrane</keyword>
<feature type="compositionally biased region" description="Basic and acidic residues" evidence="15">
    <location>
        <begin position="385"/>
        <end position="405"/>
    </location>
</feature>
<dbReference type="GO" id="GO:0005102">
    <property type="term" value="F:signaling receptor binding"/>
    <property type="evidence" value="ECO:0007669"/>
    <property type="project" value="TreeGrafter"/>
</dbReference>
<evidence type="ECO:0000256" key="14">
    <source>
        <dbReference type="RuleBase" id="RU367032"/>
    </source>
</evidence>
<feature type="compositionally biased region" description="Basic and acidic residues" evidence="15">
    <location>
        <begin position="342"/>
        <end position="351"/>
    </location>
</feature>